<dbReference type="RefSeq" id="WP_131177805.1">
    <property type="nucleotide sequence ID" value="NZ_QJUL01000019.1"/>
</dbReference>
<comment type="caution">
    <text evidence="3">The sequence shown here is derived from an EMBL/GenBank/DDBJ whole genome shotgun (WGS) entry which is preliminary data.</text>
</comment>
<dbReference type="InterPro" id="IPR012373">
    <property type="entry name" value="Ferrdict_sens_TM"/>
</dbReference>
<evidence type="ECO:0000259" key="1">
    <source>
        <dbReference type="Pfam" id="PF04773"/>
    </source>
</evidence>
<dbReference type="Pfam" id="PF04773">
    <property type="entry name" value="FecR"/>
    <property type="match status" value="1"/>
</dbReference>
<dbReference type="Proteomes" id="UP000291334">
    <property type="component" value="Unassembled WGS sequence"/>
</dbReference>
<dbReference type="GO" id="GO:0016989">
    <property type="term" value="F:sigma factor antagonist activity"/>
    <property type="evidence" value="ECO:0007669"/>
    <property type="project" value="TreeGrafter"/>
</dbReference>
<feature type="domain" description="FecR protein" evidence="1">
    <location>
        <begin position="112"/>
        <end position="199"/>
    </location>
</feature>
<dbReference type="PANTHER" id="PTHR30273:SF2">
    <property type="entry name" value="PROTEIN FECR"/>
    <property type="match status" value="1"/>
</dbReference>
<dbReference type="Proteomes" id="UP000293172">
    <property type="component" value="Unassembled WGS sequence"/>
</dbReference>
<dbReference type="PIRSF" id="PIRSF018266">
    <property type="entry name" value="FecR"/>
    <property type="match status" value="1"/>
</dbReference>
<dbReference type="Pfam" id="PF16220">
    <property type="entry name" value="DUF4880"/>
    <property type="match status" value="1"/>
</dbReference>
<dbReference type="AlphaFoldDB" id="A0A4Q9R1Q7"/>
<dbReference type="EMBL" id="QJUM01000024">
    <property type="protein sequence ID" value="TBV02465.1"/>
    <property type="molecule type" value="Genomic_DNA"/>
</dbReference>
<dbReference type="Gene3D" id="2.60.120.1440">
    <property type="match status" value="1"/>
</dbReference>
<keyword evidence="5" id="KW-1185">Reference proteome</keyword>
<name>A0A4Q9R1Q7_9GAMM</name>
<evidence type="ECO:0000313" key="5">
    <source>
        <dbReference type="Proteomes" id="UP000291334"/>
    </source>
</evidence>
<evidence type="ECO:0000259" key="2">
    <source>
        <dbReference type="Pfam" id="PF16220"/>
    </source>
</evidence>
<accession>A0A4Q9R1Q7</accession>
<dbReference type="PANTHER" id="PTHR30273">
    <property type="entry name" value="PERIPLASMIC SIGNAL SENSOR AND SIGMA FACTOR ACTIVATOR FECR-RELATED"/>
    <property type="match status" value="1"/>
</dbReference>
<feature type="domain" description="FecR N-terminal" evidence="2">
    <location>
        <begin position="16"/>
        <end position="57"/>
    </location>
</feature>
<dbReference type="EMBL" id="QJUL01000019">
    <property type="protein sequence ID" value="TBU91201.1"/>
    <property type="molecule type" value="Genomic_DNA"/>
</dbReference>
<evidence type="ECO:0000313" key="4">
    <source>
        <dbReference type="EMBL" id="TBV02465.1"/>
    </source>
</evidence>
<evidence type="ECO:0000313" key="6">
    <source>
        <dbReference type="Proteomes" id="UP000293172"/>
    </source>
</evidence>
<dbReference type="InterPro" id="IPR032623">
    <property type="entry name" value="FecR_N"/>
</dbReference>
<dbReference type="InterPro" id="IPR006860">
    <property type="entry name" value="FecR"/>
</dbReference>
<sequence length="318" mass="35063">MLNRDSSEETRRVARSAARWLALIESGTASERDHAGLQRWRERSASHEHAWQKAQALRQRFDGLPAELAMASLDRPDQGRRRLLKGVLGIAAIAPAAWFASRELPIEAWRADLSTGTGERRRLSLADGSVLELNTASAVNLDAAQRRLSLVRGEIALRLADPAAAPFVVDTAQGRATLGSGQLCVRQDGDACEFSVFAGVTDLRSTRHDTLVLRAGQRVRLGEGGVVSRRTFDPQVPGWREGVIVANDQALGDFLRELDRYRPGILRWSPALESLRVTGSFRLDDTDQILALLAASLPLEVHARTRFWVTLVPRERAA</sequence>
<gene>
    <name evidence="4" type="ORF">DNK34_18995</name>
    <name evidence="3" type="ORF">DNK44_14220</name>
</gene>
<dbReference type="OrthoDB" id="1099576at2"/>
<evidence type="ECO:0000313" key="3">
    <source>
        <dbReference type="EMBL" id="TBU91201.1"/>
    </source>
</evidence>
<reference evidence="5 6" key="1">
    <citation type="submission" date="2018-06" db="EMBL/GenBank/DDBJ databases">
        <title>Three novel Pseudomonas species isolated from symptomatic oak.</title>
        <authorList>
            <person name="Bueno-Gonzalez V."/>
            <person name="Brady C."/>
        </authorList>
    </citation>
    <scope>NUCLEOTIDE SEQUENCE [LARGE SCALE GENOMIC DNA]</scope>
    <source>
        <strain evidence="4 5">P26B</strain>
        <strain evidence="3 6">P6B</strain>
    </source>
</reference>
<proteinExistence type="predicted"/>
<protein>
    <submittedName>
        <fullName evidence="3">Sugar ABC transporter substrate-binding protein</fullName>
    </submittedName>
</protein>
<organism evidence="3 6">
    <name type="scientific">Phytopseudomonas dryadis</name>
    <dbReference type="NCBI Taxonomy" id="2487520"/>
    <lineage>
        <taxon>Bacteria</taxon>
        <taxon>Pseudomonadati</taxon>
        <taxon>Pseudomonadota</taxon>
        <taxon>Gammaproteobacteria</taxon>
        <taxon>Pseudomonadales</taxon>
        <taxon>Pseudomonadaceae</taxon>
        <taxon>Phytopseudomonas</taxon>
    </lineage>
</organism>